<dbReference type="EMBL" id="ABJB010577216">
    <property type="status" value="NOT_ANNOTATED_CDS"/>
    <property type="molecule type" value="Genomic_DNA"/>
</dbReference>
<evidence type="ECO:0000313" key="3">
    <source>
        <dbReference type="Proteomes" id="UP000001555"/>
    </source>
</evidence>
<name>B7PIS4_IXOSC</name>
<dbReference type="EnsemblMetazoa" id="ISCW004134-RA">
    <property type="protein sequence ID" value="ISCW004134-PA"/>
    <property type="gene ID" value="ISCW004134"/>
</dbReference>
<accession>B7PIS4</accession>
<dbReference type="VEuPathDB" id="VectorBase:ISCI004134"/>
<organism>
    <name type="scientific">Ixodes scapularis</name>
    <name type="common">Black-legged tick</name>
    <name type="synonym">Deer tick</name>
    <dbReference type="NCBI Taxonomy" id="6945"/>
    <lineage>
        <taxon>Eukaryota</taxon>
        <taxon>Metazoa</taxon>
        <taxon>Ecdysozoa</taxon>
        <taxon>Arthropoda</taxon>
        <taxon>Chelicerata</taxon>
        <taxon>Arachnida</taxon>
        <taxon>Acari</taxon>
        <taxon>Parasitiformes</taxon>
        <taxon>Ixodida</taxon>
        <taxon>Ixodoidea</taxon>
        <taxon>Ixodidae</taxon>
        <taxon>Ixodinae</taxon>
        <taxon>Ixodes</taxon>
    </lineage>
</organism>
<evidence type="ECO:0000313" key="2">
    <source>
        <dbReference type="EnsemblMetazoa" id="ISCW004134-PA"/>
    </source>
</evidence>
<dbReference type="STRING" id="6945.B7PIS4"/>
<reference evidence="1 3" key="1">
    <citation type="submission" date="2008-03" db="EMBL/GenBank/DDBJ databases">
        <title>Annotation of Ixodes scapularis.</title>
        <authorList>
            <consortium name="Ixodes scapularis Genome Project Consortium"/>
            <person name="Caler E."/>
            <person name="Hannick L.I."/>
            <person name="Bidwell S."/>
            <person name="Joardar V."/>
            <person name="Thiagarajan M."/>
            <person name="Amedeo P."/>
            <person name="Galinsky K.J."/>
            <person name="Schobel S."/>
            <person name="Inman J."/>
            <person name="Hostetler J."/>
            <person name="Miller J."/>
            <person name="Hammond M."/>
            <person name="Megy K."/>
            <person name="Lawson D."/>
            <person name="Kodira C."/>
            <person name="Sutton G."/>
            <person name="Meyer J."/>
            <person name="Hill C.A."/>
            <person name="Birren B."/>
            <person name="Nene V."/>
            <person name="Collins F."/>
            <person name="Alarcon-Chaidez F."/>
            <person name="Wikel S."/>
            <person name="Strausberg R."/>
        </authorList>
    </citation>
    <scope>NUCLEOTIDE SEQUENCE [LARGE SCALE GENOMIC DNA]</scope>
    <source>
        <strain evidence="3">Wikel</strain>
        <strain evidence="1">Wikel colony</strain>
    </source>
</reference>
<dbReference type="PaxDb" id="6945-B7PIS4"/>
<dbReference type="VEuPathDB" id="VectorBase:ISCW004134"/>
<feature type="non-terminal residue" evidence="1">
    <location>
        <position position="1"/>
    </location>
</feature>
<dbReference type="Proteomes" id="UP000001555">
    <property type="component" value="Unassembled WGS sequence"/>
</dbReference>
<gene>
    <name evidence="1" type="ORF">IscW_ISCW004134</name>
</gene>
<keyword evidence="3" id="KW-1185">Reference proteome</keyword>
<dbReference type="EMBL" id="DS721354">
    <property type="protein sequence ID" value="EEC06496.1"/>
    <property type="molecule type" value="Genomic_DNA"/>
</dbReference>
<sequence length="61" mass="6836">VACHKDQVIAKRAVASIHDIVGALLSAHIDLPHFHFNEALFKPFENILCLELCDVDIQEQV</sequence>
<dbReference type="AlphaFoldDB" id="B7PIS4"/>
<dbReference type="InParanoid" id="B7PIS4"/>
<dbReference type="VEuPathDB" id="VectorBase:ISCP_034131"/>
<evidence type="ECO:0000313" key="1">
    <source>
        <dbReference type="EMBL" id="EEC06496.1"/>
    </source>
</evidence>
<protein>
    <submittedName>
        <fullName evidence="1 2">Uncharacterized protein</fullName>
    </submittedName>
</protein>
<dbReference type="HOGENOM" id="CLU_2929368_0_0_1"/>
<feature type="non-terminal residue" evidence="1">
    <location>
        <position position="61"/>
    </location>
</feature>
<proteinExistence type="predicted"/>
<dbReference type="OrthoDB" id="10002886at2759"/>
<reference evidence="2" key="2">
    <citation type="submission" date="2020-05" db="UniProtKB">
        <authorList>
            <consortium name="EnsemblMetazoa"/>
        </authorList>
    </citation>
    <scope>IDENTIFICATION</scope>
    <source>
        <strain evidence="2">wikel</strain>
    </source>
</reference>